<evidence type="ECO:0000256" key="7">
    <source>
        <dbReference type="ARBA" id="ARBA00023139"/>
    </source>
</evidence>
<keyword evidence="4 10" id="KW-0812">Transmembrane</keyword>
<evidence type="ECO:0000256" key="6">
    <source>
        <dbReference type="ARBA" id="ARBA00023136"/>
    </source>
</evidence>
<comment type="similarity">
    <text evidence="2 10">Belongs to the outer membrane factor (OMF) (TC 1.B.17) family.</text>
</comment>
<dbReference type="PANTHER" id="PTHR30203">
    <property type="entry name" value="OUTER MEMBRANE CATION EFFLUX PROTEIN"/>
    <property type="match status" value="1"/>
</dbReference>
<keyword evidence="6 10" id="KW-0472">Membrane</keyword>
<dbReference type="PROSITE" id="PS51257">
    <property type="entry name" value="PROKAR_LIPOPROTEIN"/>
    <property type="match status" value="1"/>
</dbReference>
<keyword evidence="7 10" id="KW-0564">Palmitate</keyword>
<dbReference type="Proteomes" id="UP000005090">
    <property type="component" value="Chromosome"/>
</dbReference>
<dbReference type="HOGENOM" id="CLU_012817_13_2_6"/>
<evidence type="ECO:0000256" key="5">
    <source>
        <dbReference type="ARBA" id="ARBA00022729"/>
    </source>
</evidence>
<name>H8GGY6_METAL</name>
<evidence type="ECO:0000256" key="4">
    <source>
        <dbReference type="ARBA" id="ARBA00022692"/>
    </source>
</evidence>
<dbReference type="STRING" id="686340.Metal_3614"/>
<dbReference type="Gene3D" id="2.20.200.10">
    <property type="entry name" value="Outer membrane efflux proteins (OEP)"/>
    <property type="match status" value="1"/>
</dbReference>
<keyword evidence="12" id="KW-1185">Reference proteome</keyword>
<organism evidence="11 12">
    <name type="scientific">Methylomicrobium album BG8</name>
    <dbReference type="NCBI Taxonomy" id="686340"/>
    <lineage>
        <taxon>Bacteria</taxon>
        <taxon>Pseudomonadati</taxon>
        <taxon>Pseudomonadota</taxon>
        <taxon>Gammaproteobacteria</taxon>
        <taxon>Methylococcales</taxon>
        <taxon>Methylococcaceae</taxon>
        <taxon>Methylomicrobium</taxon>
    </lineage>
</organism>
<accession>H8GGY6</accession>
<reference evidence="11 12" key="1">
    <citation type="journal article" date="2013" name="Genome Announc.">
        <title>Genome Sequence of the Obligate Gammaproteobacterial Methanotroph Methylomicrobium album Strain BG8.</title>
        <authorList>
            <person name="Kits K.D."/>
            <person name="Kalyuzhnaya M.G."/>
            <person name="Klotz M.G."/>
            <person name="Jetten M.S."/>
            <person name="Op den Camp H.J."/>
            <person name="Vuilleumier S."/>
            <person name="Bringel F."/>
            <person name="Dispirito A.A."/>
            <person name="Murrell J.C."/>
            <person name="Bruce D."/>
            <person name="Cheng J.F."/>
            <person name="Copeland A."/>
            <person name="Goodwin L."/>
            <person name="Hauser L."/>
            <person name="Lajus A."/>
            <person name="Land M.L."/>
            <person name="Lapidus A."/>
            <person name="Lucas S."/>
            <person name="Medigue C."/>
            <person name="Pitluck S."/>
            <person name="Woyke T."/>
            <person name="Zeytun A."/>
            <person name="Stein L.Y."/>
        </authorList>
    </citation>
    <scope>NUCLEOTIDE SEQUENCE [LARGE SCALE GENOMIC DNA]</scope>
    <source>
        <strain evidence="11 12">BG8</strain>
    </source>
</reference>
<dbReference type="eggNOG" id="COG1538">
    <property type="taxonomic scope" value="Bacteria"/>
</dbReference>
<dbReference type="GO" id="GO:0015562">
    <property type="term" value="F:efflux transmembrane transporter activity"/>
    <property type="evidence" value="ECO:0007669"/>
    <property type="project" value="InterPro"/>
</dbReference>
<dbReference type="InterPro" id="IPR003423">
    <property type="entry name" value="OMP_efflux"/>
</dbReference>
<dbReference type="InterPro" id="IPR010131">
    <property type="entry name" value="MdtP/NodT-like"/>
</dbReference>
<dbReference type="NCBIfam" id="TIGR01845">
    <property type="entry name" value="outer_NodT"/>
    <property type="match status" value="1"/>
</dbReference>
<dbReference type="Pfam" id="PF02321">
    <property type="entry name" value="OEP"/>
    <property type="match status" value="2"/>
</dbReference>
<dbReference type="EMBL" id="CM001475">
    <property type="protein sequence ID" value="EIC31261.1"/>
    <property type="molecule type" value="Genomic_DNA"/>
</dbReference>
<dbReference type="PANTHER" id="PTHR30203:SF20">
    <property type="entry name" value="MULTIDRUG RESISTANCE OUTER MEMBRANE PROTEIN MDTP-RELATED"/>
    <property type="match status" value="1"/>
</dbReference>
<dbReference type="GO" id="GO:0009279">
    <property type="term" value="C:cell outer membrane"/>
    <property type="evidence" value="ECO:0007669"/>
    <property type="project" value="UniProtKB-SubCell"/>
</dbReference>
<dbReference type="AlphaFoldDB" id="H8GGY6"/>
<comment type="subcellular location">
    <subcellularLocation>
        <location evidence="10">Cell outer membrane</location>
        <topology evidence="10">Lipid-anchor</topology>
    </subcellularLocation>
    <subcellularLocation>
        <location evidence="1">Membrane</location>
    </subcellularLocation>
</comment>
<evidence type="ECO:0000313" key="11">
    <source>
        <dbReference type="EMBL" id="EIC31261.1"/>
    </source>
</evidence>
<evidence type="ECO:0000256" key="2">
    <source>
        <dbReference type="ARBA" id="ARBA00007613"/>
    </source>
</evidence>
<evidence type="ECO:0000256" key="9">
    <source>
        <dbReference type="ARBA" id="ARBA00037313"/>
    </source>
</evidence>
<keyword evidence="3 10" id="KW-1134">Transmembrane beta strand</keyword>
<evidence type="ECO:0000256" key="10">
    <source>
        <dbReference type="RuleBase" id="RU362097"/>
    </source>
</evidence>
<comment type="function">
    <text evidence="9">Could be involved in resistance to puromycin, acriflavine and tetraphenylarsonium chloride.</text>
</comment>
<gene>
    <name evidence="11" type="ORF">Metal_3614</name>
</gene>
<evidence type="ECO:0000256" key="8">
    <source>
        <dbReference type="ARBA" id="ARBA00023288"/>
    </source>
</evidence>
<keyword evidence="5" id="KW-0732">Signal</keyword>
<dbReference type="SUPFAM" id="SSF56954">
    <property type="entry name" value="Outer membrane efflux proteins (OEP)"/>
    <property type="match status" value="1"/>
</dbReference>
<protein>
    <submittedName>
        <fullName evidence="11">Efflux transporter, outer membrane factor lipoprotein, NodT family</fullName>
    </submittedName>
</protein>
<keyword evidence="8 10" id="KW-0449">Lipoprotein</keyword>
<proteinExistence type="inferred from homology"/>
<evidence type="ECO:0000313" key="12">
    <source>
        <dbReference type="Proteomes" id="UP000005090"/>
    </source>
</evidence>
<sequence length="525" mass="57753">MISPLKPRRWMLILLLVVSGCAWIPEGEKPAQFIEMPSTEHISSQVRVDETGAPSKQWPKPEWWREFGSDELNSLMAKALQGNPDLKAAAARLRQAQALIRVEGARLLPFLDADAELANERISEHGVYAALNREEAAGANIVFGKMNPLSLRYEFDFWGKYRAALEAAIGEAASEDAELAETRLLLTTAIARSYIRGLALRRQLDLSRKIVELRKEMLHLAETRLELGIDSEDPAEQAGIELEAANKREAGIRDQLDIQKNLLVRLTGDGPVSLANLFTAGIHDSKALQLPAKLPLELLAHRPDLAAALRRAEAASERIKMAKASFLPTIDLTAFAGINALAMTKGASSLANLLFSGSSFSYGVAPGLRLPLFEGGRLRGELSAQRAEYDGAVELYNDTLLHAVQEVGDSLSSWEETHAILKAQVRLLSSSRKNQRLAEDRFSIGVDDRQAMLSRAHAALDQEFALQTVEADHWIARVDLIEALGGGYANDLRIVQQKIAHSQDHPEGFGLFGWLLAMPAIFNKN</sequence>
<evidence type="ECO:0000256" key="1">
    <source>
        <dbReference type="ARBA" id="ARBA00004370"/>
    </source>
</evidence>
<evidence type="ECO:0000256" key="3">
    <source>
        <dbReference type="ARBA" id="ARBA00022452"/>
    </source>
</evidence>
<dbReference type="Gene3D" id="1.20.1600.10">
    <property type="entry name" value="Outer membrane efflux proteins (OEP)"/>
    <property type="match status" value="1"/>
</dbReference>